<dbReference type="CDD" id="cd12797">
    <property type="entry name" value="M23_peptidase"/>
    <property type="match status" value="1"/>
</dbReference>
<keyword evidence="4" id="KW-1185">Reference proteome</keyword>
<name>A0A4V5MZP2_9ACTN</name>
<evidence type="ECO:0000313" key="3">
    <source>
        <dbReference type="EMBL" id="TKA08149.1"/>
    </source>
</evidence>
<accession>A0A4V5MZP2</accession>
<dbReference type="InterPro" id="IPR016047">
    <property type="entry name" value="M23ase_b-sheet_dom"/>
</dbReference>
<dbReference type="Proteomes" id="UP000305778">
    <property type="component" value="Unassembled WGS sequence"/>
</dbReference>
<dbReference type="InterPro" id="IPR050570">
    <property type="entry name" value="Cell_wall_metabolism_enzyme"/>
</dbReference>
<dbReference type="SUPFAM" id="SSF51261">
    <property type="entry name" value="Duplicated hybrid motif"/>
    <property type="match status" value="1"/>
</dbReference>
<dbReference type="Gene3D" id="2.70.70.10">
    <property type="entry name" value="Glucose Permease (Domain IIA)"/>
    <property type="match status" value="1"/>
</dbReference>
<feature type="domain" description="M23ase beta-sheet core" evidence="2">
    <location>
        <begin position="274"/>
        <end position="368"/>
    </location>
</feature>
<dbReference type="PANTHER" id="PTHR21666">
    <property type="entry name" value="PEPTIDASE-RELATED"/>
    <property type="match status" value="1"/>
</dbReference>
<dbReference type="Pfam" id="PF01551">
    <property type="entry name" value="Peptidase_M23"/>
    <property type="match status" value="1"/>
</dbReference>
<evidence type="ECO:0000256" key="1">
    <source>
        <dbReference type="SAM" id="MobiDB-lite"/>
    </source>
</evidence>
<dbReference type="EMBL" id="SUMC01000034">
    <property type="protein sequence ID" value="TKA08149.1"/>
    <property type="molecule type" value="Genomic_DNA"/>
</dbReference>
<dbReference type="FunFam" id="2.70.70.10:FF:000013">
    <property type="entry name" value="Peptidase family M23"/>
    <property type="match status" value="1"/>
</dbReference>
<evidence type="ECO:0000259" key="2">
    <source>
        <dbReference type="Pfam" id="PF01551"/>
    </source>
</evidence>
<dbReference type="AlphaFoldDB" id="A0A4V5MZP2"/>
<proteinExistence type="predicted"/>
<protein>
    <submittedName>
        <fullName evidence="3">M23 family metallopeptidase</fullName>
    </submittedName>
</protein>
<organism evidence="3 4">
    <name type="scientific">Actinacidiphila oryziradicis</name>
    <dbReference type="NCBI Taxonomy" id="2571141"/>
    <lineage>
        <taxon>Bacteria</taxon>
        <taxon>Bacillati</taxon>
        <taxon>Actinomycetota</taxon>
        <taxon>Actinomycetes</taxon>
        <taxon>Kitasatosporales</taxon>
        <taxon>Streptomycetaceae</taxon>
        <taxon>Actinacidiphila</taxon>
    </lineage>
</organism>
<gene>
    <name evidence="3" type="ORF">FCI23_29940</name>
</gene>
<reference evidence="3 4" key="1">
    <citation type="submission" date="2019-04" db="EMBL/GenBank/DDBJ databases">
        <title>Streptomyces oryziradicis sp. nov., a novel actinomycete isolated from rhizosphere soil of rice (Oryza sativa L.).</title>
        <authorList>
            <person name="Li C."/>
        </authorList>
    </citation>
    <scope>NUCLEOTIDE SEQUENCE [LARGE SCALE GENOMIC DNA]</scope>
    <source>
        <strain evidence="3 4">NEAU-C40</strain>
    </source>
</reference>
<dbReference type="PANTHER" id="PTHR21666:SF270">
    <property type="entry name" value="MUREIN HYDROLASE ACTIVATOR ENVC"/>
    <property type="match status" value="1"/>
</dbReference>
<comment type="caution">
    <text evidence="3">The sequence shown here is derived from an EMBL/GenBank/DDBJ whole genome shotgun (WGS) entry which is preliminary data.</text>
</comment>
<dbReference type="InterPro" id="IPR011055">
    <property type="entry name" value="Dup_hybrid_motif"/>
</dbReference>
<dbReference type="OrthoDB" id="5244067at2"/>
<sequence length="379" mass="38895">MDYEEWDTGEWNVAAGWEPPVTAAEEQVPPTRGSIDGWDTGQWNMAAGWAELARAEAAAAEAGTPETEELPAAFQAPAWASDSEPQELWNPTEESTAPVRGRHRVAKQRTLGRGSAVFGVAAAAVLGVGGVAAADGHSPIAVSLPDLPDAVANVPVLGSLVADSNAVAAASAPGDTLGLNAGEVLRTRILNQAQQQQTAAEQIKTASAERSATKAAAAAKVRQEAAAKKKAAAEAAKKKAAAAAAKLAGSYVKPVASYTLTAGFGETSSLWATIHTGQDFAAPTGTPIKAIHSGTITSAGWAGSYGYRIIETLDDGTELWYCHQSSMIVTSGKVTTGQTIGRVGATGNVTGPHLHLEVRPGGGAPIDPMPWLRAKGLVV</sequence>
<dbReference type="GO" id="GO:0004222">
    <property type="term" value="F:metalloendopeptidase activity"/>
    <property type="evidence" value="ECO:0007669"/>
    <property type="project" value="TreeGrafter"/>
</dbReference>
<feature type="region of interest" description="Disordered" evidence="1">
    <location>
        <begin position="78"/>
        <end position="102"/>
    </location>
</feature>
<evidence type="ECO:0000313" key="4">
    <source>
        <dbReference type="Proteomes" id="UP000305778"/>
    </source>
</evidence>